<dbReference type="AlphaFoldDB" id="A0AAD7YWT8"/>
<keyword evidence="2" id="KW-1185">Reference proteome</keyword>
<organism evidence="1 2">
    <name type="scientific">Mythimna separata</name>
    <name type="common">Oriental armyworm</name>
    <name type="synonym">Pseudaletia separata</name>
    <dbReference type="NCBI Taxonomy" id="271217"/>
    <lineage>
        <taxon>Eukaryota</taxon>
        <taxon>Metazoa</taxon>
        <taxon>Ecdysozoa</taxon>
        <taxon>Arthropoda</taxon>
        <taxon>Hexapoda</taxon>
        <taxon>Insecta</taxon>
        <taxon>Pterygota</taxon>
        <taxon>Neoptera</taxon>
        <taxon>Endopterygota</taxon>
        <taxon>Lepidoptera</taxon>
        <taxon>Glossata</taxon>
        <taxon>Ditrysia</taxon>
        <taxon>Noctuoidea</taxon>
        <taxon>Noctuidae</taxon>
        <taxon>Noctuinae</taxon>
        <taxon>Hadenini</taxon>
        <taxon>Mythimna</taxon>
    </lineage>
</organism>
<reference evidence="1" key="1">
    <citation type="submission" date="2023-03" db="EMBL/GenBank/DDBJ databases">
        <title>Chromosome-level genomes of two armyworms, Mythimna separata and Mythimna loreyi, provide insights into the biosynthesis and reception of sex pheromones.</title>
        <authorList>
            <person name="Zhao H."/>
        </authorList>
    </citation>
    <scope>NUCLEOTIDE SEQUENCE</scope>
    <source>
        <strain evidence="1">BeijingLab</strain>
        <tissue evidence="1">Pupa</tissue>
    </source>
</reference>
<name>A0AAD7YWT8_MYTSE</name>
<sequence>MKSLMKKVNLLGAREWEILCNKTKSVEEEYAKPATNRDHIIDLMTEQFIIRVTDYSSDSEESDDDDSEMCDDNEVPFILSLLLQPPKMN</sequence>
<proteinExistence type="predicted"/>
<comment type="caution">
    <text evidence="1">The sequence shown here is derived from an EMBL/GenBank/DDBJ whole genome shotgun (WGS) entry which is preliminary data.</text>
</comment>
<gene>
    <name evidence="1" type="ORF">PYW07_006501</name>
</gene>
<dbReference type="EMBL" id="JARGEI010000007">
    <property type="protein sequence ID" value="KAJ8728805.1"/>
    <property type="molecule type" value="Genomic_DNA"/>
</dbReference>
<evidence type="ECO:0000313" key="2">
    <source>
        <dbReference type="Proteomes" id="UP001231518"/>
    </source>
</evidence>
<protein>
    <submittedName>
        <fullName evidence="1">Uncharacterized protein</fullName>
    </submittedName>
</protein>
<evidence type="ECO:0000313" key="1">
    <source>
        <dbReference type="EMBL" id="KAJ8728805.1"/>
    </source>
</evidence>
<accession>A0AAD7YWT8</accession>
<dbReference type="Proteomes" id="UP001231518">
    <property type="component" value="Chromosome 19"/>
</dbReference>